<sequence>MVLPLVAVFVFPTAIVFIIRAFYFIFIKKNESLNNDKRSIPAKTLLVLGSGGHTAELLRIVQQLNRKNYTPRIYVQAQTDAISSKKVEEVEDKFKDFKIINIARSREVGQSYLTAVFTTLYSTLHSFPLIWREKPDLLLCNGPGTCIPLCLVAFFFNAMFLTNTKIVYVESFCRVKSFSLSGKILYYLANHILVQWPYLNGNTYPRSTFVS</sequence>
<protein>
    <submittedName>
        <fullName evidence="1">Uncharacterized protein</fullName>
    </submittedName>
</protein>
<dbReference type="Proteomes" id="UP001239111">
    <property type="component" value="Chromosome 2"/>
</dbReference>
<keyword evidence="2" id="KW-1185">Reference proteome</keyword>
<name>A0ACC2NXX1_9HYME</name>
<organism evidence="1 2">
    <name type="scientific">Eretmocerus hayati</name>
    <dbReference type="NCBI Taxonomy" id="131215"/>
    <lineage>
        <taxon>Eukaryota</taxon>
        <taxon>Metazoa</taxon>
        <taxon>Ecdysozoa</taxon>
        <taxon>Arthropoda</taxon>
        <taxon>Hexapoda</taxon>
        <taxon>Insecta</taxon>
        <taxon>Pterygota</taxon>
        <taxon>Neoptera</taxon>
        <taxon>Endopterygota</taxon>
        <taxon>Hymenoptera</taxon>
        <taxon>Apocrita</taxon>
        <taxon>Proctotrupomorpha</taxon>
        <taxon>Chalcidoidea</taxon>
        <taxon>Aphelinidae</taxon>
        <taxon>Aphelininae</taxon>
        <taxon>Eretmocerus</taxon>
    </lineage>
</organism>
<gene>
    <name evidence="1" type="ORF">QAD02_011432</name>
</gene>
<accession>A0ACC2NXX1</accession>
<reference evidence="1" key="1">
    <citation type="submission" date="2023-04" db="EMBL/GenBank/DDBJ databases">
        <title>A chromosome-level genome assembly of the parasitoid wasp Eretmocerus hayati.</title>
        <authorList>
            <person name="Zhong Y."/>
            <person name="Liu S."/>
            <person name="Liu Y."/>
        </authorList>
    </citation>
    <scope>NUCLEOTIDE SEQUENCE</scope>
    <source>
        <strain evidence="1">ZJU_SS_LIU_2023</strain>
    </source>
</reference>
<proteinExistence type="predicted"/>
<evidence type="ECO:0000313" key="2">
    <source>
        <dbReference type="Proteomes" id="UP001239111"/>
    </source>
</evidence>
<dbReference type="EMBL" id="CM056742">
    <property type="protein sequence ID" value="KAJ8675646.1"/>
    <property type="molecule type" value="Genomic_DNA"/>
</dbReference>
<comment type="caution">
    <text evidence="1">The sequence shown here is derived from an EMBL/GenBank/DDBJ whole genome shotgun (WGS) entry which is preliminary data.</text>
</comment>
<evidence type="ECO:0000313" key="1">
    <source>
        <dbReference type="EMBL" id="KAJ8675646.1"/>
    </source>
</evidence>